<evidence type="ECO:0000313" key="2">
    <source>
        <dbReference type="EMBL" id="SEM22344.1"/>
    </source>
</evidence>
<evidence type="ECO:0000256" key="1">
    <source>
        <dbReference type="SAM" id="Phobius"/>
    </source>
</evidence>
<gene>
    <name evidence="2" type="ORF">SAMN05192533_101487</name>
</gene>
<dbReference type="RefSeq" id="WP_090740768.1">
    <property type="nucleotide sequence ID" value="NZ_FOBW01000001.1"/>
</dbReference>
<keyword evidence="3" id="KW-1185">Reference proteome</keyword>
<sequence length="70" mass="7964">MKLIKTISTRRLTILISAILLVVGLFFGLQFYFSYLETKTLAEECYDKGGMPELKKSGVKIIYFSCEMDG</sequence>
<dbReference type="OrthoDB" id="2428463at2"/>
<organism evidence="2 3">
    <name type="scientific">Mesobacillus persicus</name>
    <dbReference type="NCBI Taxonomy" id="930146"/>
    <lineage>
        <taxon>Bacteria</taxon>
        <taxon>Bacillati</taxon>
        <taxon>Bacillota</taxon>
        <taxon>Bacilli</taxon>
        <taxon>Bacillales</taxon>
        <taxon>Bacillaceae</taxon>
        <taxon>Mesobacillus</taxon>
    </lineage>
</organism>
<dbReference type="Proteomes" id="UP000198553">
    <property type="component" value="Unassembled WGS sequence"/>
</dbReference>
<protein>
    <submittedName>
        <fullName evidence="2">Uncharacterized protein</fullName>
    </submittedName>
</protein>
<proteinExistence type="predicted"/>
<keyword evidence="1" id="KW-0812">Transmembrane</keyword>
<dbReference type="STRING" id="930146.SAMN05192533_101487"/>
<reference evidence="3" key="1">
    <citation type="submission" date="2016-10" db="EMBL/GenBank/DDBJ databases">
        <authorList>
            <person name="Varghese N."/>
            <person name="Submissions S."/>
        </authorList>
    </citation>
    <scope>NUCLEOTIDE SEQUENCE [LARGE SCALE GENOMIC DNA]</scope>
    <source>
        <strain evidence="3">B48,IBRC-M 10115,DSM 25386,CECT 8001</strain>
    </source>
</reference>
<name>A0A1H7WLU8_9BACI</name>
<dbReference type="AlphaFoldDB" id="A0A1H7WLU8"/>
<evidence type="ECO:0000313" key="3">
    <source>
        <dbReference type="Proteomes" id="UP000198553"/>
    </source>
</evidence>
<keyword evidence="1" id="KW-1133">Transmembrane helix</keyword>
<accession>A0A1H7WLU8</accession>
<keyword evidence="1" id="KW-0472">Membrane</keyword>
<feature type="transmembrane region" description="Helical" evidence="1">
    <location>
        <begin position="12"/>
        <end position="33"/>
    </location>
</feature>
<dbReference type="EMBL" id="FOBW01000001">
    <property type="protein sequence ID" value="SEM22344.1"/>
    <property type="molecule type" value="Genomic_DNA"/>
</dbReference>